<dbReference type="InterPro" id="IPR000843">
    <property type="entry name" value="HTH_LacI"/>
</dbReference>
<dbReference type="InterPro" id="IPR010982">
    <property type="entry name" value="Lambda_DNA-bd_dom_sf"/>
</dbReference>
<dbReference type="SMART" id="SM00354">
    <property type="entry name" value="HTH_LACI"/>
    <property type="match status" value="1"/>
</dbReference>
<dbReference type="RefSeq" id="WP_199464212.1">
    <property type="nucleotide sequence ID" value="NZ_JAEMUH010000026.1"/>
</dbReference>
<keyword evidence="1" id="KW-0805">Transcription regulation</keyword>
<feature type="domain" description="HTH lacI-type" evidence="4">
    <location>
        <begin position="6"/>
        <end position="59"/>
    </location>
</feature>
<evidence type="ECO:0000259" key="4">
    <source>
        <dbReference type="PROSITE" id="PS50932"/>
    </source>
</evidence>
<protein>
    <submittedName>
        <fullName evidence="5">LacI family DNA-binding transcriptional regulator</fullName>
    </submittedName>
</protein>
<reference evidence="5 6" key="1">
    <citation type="submission" date="2020-12" db="EMBL/GenBank/DDBJ databases">
        <title>Comparative genome analysis of fungal antagonists Marinomonas ostreistagni 398 and M. spartinae 468.</title>
        <authorList>
            <person name="Fields J.L."/>
            <person name="Mavrodi O.V."/>
            <person name="Biber P.D."/>
            <person name="Indest K.J."/>
            <person name="Mavrodi D.V."/>
        </authorList>
    </citation>
    <scope>NUCLEOTIDE SEQUENCE [LARGE SCALE GENOMIC DNA]</scope>
    <source>
        <strain evidence="5 6">USM7</strain>
    </source>
</reference>
<dbReference type="CDD" id="cd06267">
    <property type="entry name" value="PBP1_LacI_sugar_binding-like"/>
    <property type="match status" value="1"/>
</dbReference>
<dbReference type="InterPro" id="IPR046335">
    <property type="entry name" value="LacI/GalR-like_sensor"/>
</dbReference>
<dbReference type="Proteomes" id="UP000598488">
    <property type="component" value="Unassembled WGS sequence"/>
</dbReference>
<dbReference type="PANTHER" id="PTHR30146">
    <property type="entry name" value="LACI-RELATED TRANSCRIPTIONAL REPRESSOR"/>
    <property type="match status" value="1"/>
</dbReference>
<evidence type="ECO:0000313" key="6">
    <source>
        <dbReference type="Proteomes" id="UP000598488"/>
    </source>
</evidence>
<dbReference type="GO" id="GO:0003677">
    <property type="term" value="F:DNA binding"/>
    <property type="evidence" value="ECO:0007669"/>
    <property type="project" value="UniProtKB-KW"/>
</dbReference>
<keyword evidence="6" id="KW-1185">Reference proteome</keyword>
<dbReference type="Gene3D" id="1.10.260.40">
    <property type="entry name" value="lambda repressor-like DNA-binding domains"/>
    <property type="match status" value="1"/>
</dbReference>
<sequence length="339" mass="37938">MKKVNTMEEFASLAGVSRPTASKYFENPEAVGTRSRQKIEAMLEKVDYRPNMLASMLMRKETKIIGVLIPSLGDPLYASIVRSIEQHAMSFGYSVLIECSYGQPEIEERAIDNLLALKVAGICYAPSGIKAIEGRLQRIQSELPFVFFDACFEGVKYSVQNDNCQSIELITDYMIQSERKPAFFPMPDVNSNANERMLVYKQSMIKHGLEPNVLPVDTEICWDFERWGKEQALKMIRMKRINEGGVICANDRIAFGVLSALFSEGLLSKNSKYQSIPITGHDNQPLSEFTCPPLTTVAQDVEGIGKMCVEKILSLAGTKSFQLPDEILLKAKLVLRESA</sequence>
<evidence type="ECO:0000256" key="2">
    <source>
        <dbReference type="ARBA" id="ARBA00023125"/>
    </source>
</evidence>
<dbReference type="PROSITE" id="PS50932">
    <property type="entry name" value="HTH_LACI_2"/>
    <property type="match status" value="1"/>
</dbReference>
<accession>A0ABS0ZG86</accession>
<dbReference type="SUPFAM" id="SSF53822">
    <property type="entry name" value="Periplasmic binding protein-like I"/>
    <property type="match status" value="1"/>
</dbReference>
<dbReference type="CDD" id="cd01392">
    <property type="entry name" value="HTH_LacI"/>
    <property type="match status" value="1"/>
</dbReference>
<dbReference type="EMBL" id="JAEMUH010000026">
    <property type="protein sequence ID" value="MBJ7552674.1"/>
    <property type="molecule type" value="Genomic_DNA"/>
</dbReference>
<organism evidence="5 6">
    <name type="scientific">Marinomonas ostreistagni</name>
    <dbReference type="NCBI Taxonomy" id="359209"/>
    <lineage>
        <taxon>Bacteria</taxon>
        <taxon>Pseudomonadati</taxon>
        <taxon>Pseudomonadota</taxon>
        <taxon>Gammaproteobacteria</taxon>
        <taxon>Oceanospirillales</taxon>
        <taxon>Oceanospirillaceae</taxon>
        <taxon>Marinomonas</taxon>
    </lineage>
</organism>
<keyword evidence="3" id="KW-0804">Transcription</keyword>
<dbReference type="Pfam" id="PF13377">
    <property type="entry name" value="Peripla_BP_3"/>
    <property type="match status" value="1"/>
</dbReference>
<evidence type="ECO:0000256" key="1">
    <source>
        <dbReference type="ARBA" id="ARBA00023015"/>
    </source>
</evidence>
<dbReference type="PANTHER" id="PTHR30146:SF154">
    <property type="entry name" value="TRANSCRIPTION REGULATOR, MEMBER OF GALR FAMILY"/>
    <property type="match status" value="1"/>
</dbReference>
<gene>
    <name evidence="5" type="ORF">JHD44_18545</name>
</gene>
<comment type="caution">
    <text evidence="5">The sequence shown here is derived from an EMBL/GenBank/DDBJ whole genome shotgun (WGS) entry which is preliminary data.</text>
</comment>
<name>A0ABS0ZG86_9GAMM</name>
<evidence type="ECO:0000313" key="5">
    <source>
        <dbReference type="EMBL" id="MBJ7552674.1"/>
    </source>
</evidence>
<dbReference type="Pfam" id="PF00356">
    <property type="entry name" value="LacI"/>
    <property type="match status" value="1"/>
</dbReference>
<dbReference type="SUPFAM" id="SSF47413">
    <property type="entry name" value="lambda repressor-like DNA-binding domains"/>
    <property type="match status" value="1"/>
</dbReference>
<keyword evidence="2 5" id="KW-0238">DNA-binding</keyword>
<dbReference type="InterPro" id="IPR028082">
    <property type="entry name" value="Peripla_BP_I"/>
</dbReference>
<dbReference type="Gene3D" id="3.40.50.2300">
    <property type="match status" value="2"/>
</dbReference>
<evidence type="ECO:0000256" key="3">
    <source>
        <dbReference type="ARBA" id="ARBA00023163"/>
    </source>
</evidence>
<proteinExistence type="predicted"/>